<feature type="chain" id="PRO_5046555497" evidence="3">
    <location>
        <begin position="37"/>
        <end position="407"/>
    </location>
</feature>
<accession>A0ABV6NJT0</accession>
<feature type="region of interest" description="Disordered" evidence="2">
    <location>
        <begin position="275"/>
        <end position="407"/>
    </location>
</feature>
<evidence type="ECO:0000313" key="5">
    <source>
        <dbReference type="EMBL" id="MFC0561029.1"/>
    </source>
</evidence>
<feature type="compositionally biased region" description="Low complexity" evidence="2">
    <location>
        <begin position="54"/>
        <end position="72"/>
    </location>
</feature>
<dbReference type="EMBL" id="JBHLTR010000054">
    <property type="protein sequence ID" value="MFC0561029.1"/>
    <property type="molecule type" value="Genomic_DNA"/>
</dbReference>
<dbReference type="Pfam" id="PF18915">
    <property type="entry name" value="DUF5667"/>
    <property type="match status" value="1"/>
</dbReference>
<evidence type="ECO:0000313" key="6">
    <source>
        <dbReference type="Proteomes" id="UP001589833"/>
    </source>
</evidence>
<comment type="caution">
    <text evidence="5">The sequence shown here is derived from an EMBL/GenBank/DDBJ whole genome shotgun (WGS) entry which is preliminary data.</text>
</comment>
<feature type="domain" description="DUF5667" evidence="4">
    <location>
        <begin position="104"/>
        <end position="196"/>
    </location>
</feature>
<evidence type="ECO:0000256" key="3">
    <source>
        <dbReference type="SAM" id="SignalP"/>
    </source>
</evidence>
<feature type="signal peptide" evidence="3">
    <location>
        <begin position="1"/>
        <end position="36"/>
    </location>
</feature>
<feature type="region of interest" description="Disordered" evidence="2">
    <location>
        <begin position="54"/>
        <end position="77"/>
    </location>
</feature>
<feature type="compositionally biased region" description="Basic and acidic residues" evidence="2">
    <location>
        <begin position="310"/>
        <end position="407"/>
    </location>
</feature>
<keyword evidence="3" id="KW-0732">Signal</keyword>
<dbReference type="InterPro" id="IPR043725">
    <property type="entry name" value="DUF5667"/>
</dbReference>
<evidence type="ECO:0000256" key="2">
    <source>
        <dbReference type="SAM" id="MobiDB-lite"/>
    </source>
</evidence>
<name>A0ABV6NJT0_9BACI</name>
<protein>
    <submittedName>
        <fullName evidence="5">DUF5667 domain-containing protein</fullName>
    </submittedName>
</protein>
<keyword evidence="6" id="KW-1185">Reference proteome</keyword>
<dbReference type="Proteomes" id="UP001589833">
    <property type="component" value="Unassembled WGS sequence"/>
</dbReference>
<evidence type="ECO:0000259" key="4">
    <source>
        <dbReference type="Pfam" id="PF18915"/>
    </source>
</evidence>
<sequence>MSKNNRTLNANVRNVVATSVLTTAFAFTLVTGQASANTDVQESYFEVVQETEVVVEDQSSQEGETTEGSSESETTKEDDHFIELIEVDHDVHTDEEVEVKTPALLPGDLLYFTKQVMENVRLALTFDDVKEAEMLVSLVQERIKEAAALLAEGKEDKAHEVLQKAIDQQELALEKYKNLEEATEEEETEEVTVVEEEAVVIEEDTQEEDQENSIQDELEAKFSSNILALQAALDKVGNAQARESLEKNIVKAQEKLEKKINKRLAKLAEKELKAEELEEEEYQDETAEGNEDFIEATEEVFEDIEEDTDELAKVQEKANKEAAKKAEEKQREEAKQQREAAKKAEEKQREEVKQQREAAKKAEKKQREEAKQQREAAKKAEEKQREEAKQQREAANKAEENKKGKNE</sequence>
<reference evidence="5 6" key="1">
    <citation type="submission" date="2024-09" db="EMBL/GenBank/DDBJ databases">
        <authorList>
            <person name="Sun Q."/>
            <person name="Mori K."/>
        </authorList>
    </citation>
    <scope>NUCLEOTIDE SEQUENCE [LARGE SCALE GENOMIC DNA]</scope>
    <source>
        <strain evidence="5 6">NCAIM B.02301</strain>
    </source>
</reference>
<gene>
    <name evidence="5" type="ORF">ACFFH4_18965</name>
</gene>
<dbReference type="RefSeq" id="WP_273842268.1">
    <property type="nucleotide sequence ID" value="NZ_JAQQWT010000005.1"/>
</dbReference>
<feature type="coiled-coil region" evidence="1">
    <location>
        <begin position="159"/>
        <end position="189"/>
    </location>
</feature>
<feature type="compositionally biased region" description="Acidic residues" evidence="2">
    <location>
        <begin position="276"/>
        <end position="309"/>
    </location>
</feature>
<proteinExistence type="predicted"/>
<organism evidence="5 6">
    <name type="scientific">Halalkalibacter alkalisediminis</name>
    <dbReference type="NCBI Taxonomy" id="935616"/>
    <lineage>
        <taxon>Bacteria</taxon>
        <taxon>Bacillati</taxon>
        <taxon>Bacillota</taxon>
        <taxon>Bacilli</taxon>
        <taxon>Bacillales</taxon>
        <taxon>Bacillaceae</taxon>
        <taxon>Halalkalibacter</taxon>
    </lineage>
</organism>
<keyword evidence="1" id="KW-0175">Coiled coil</keyword>
<evidence type="ECO:0000256" key="1">
    <source>
        <dbReference type="SAM" id="Coils"/>
    </source>
</evidence>